<dbReference type="Proteomes" id="UP000182241">
    <property type="component" value="Unassembled WGS sequence"/>
</dbReference>
<evidence type="ECO:0000313" key="1">
    <source>
        <dbReference type="EMBL" id="SEC70659.1"/>
    </source>
</evidence>
<proteinExistence type="predicted"/>
<dbReference type="EMBL" id="FNSA01000003">
    <property type="protein sequence ID" value="SEC70659.1"/>
    <property type="molecule type" value="Genomic_DNA"/>
</dbReference>
<name>A0A1H4UPF8_TSUTY</name>
<sequence length="177" mass="19565">MTEQFTLVGSGRTFAAVRFSDPWDGWAVPVVTIQQLTELVESVPGATLRWDGDVAVVNEERYPADGDGLYLLEAGFELLKVVPDGAPPFTFTGDWHSAGAYRCWGFDKPWNGWDTPIVDRETLEAVVGDLDDDSLRWDGQVAVIRREGENEQVRLEPDAGGKYHLGELGWCFTSADG</sequence>
<dbReference type="OrthoDB" id="4775424at2"/>
<dbReference type="AlphaFoldDB" id="A0A1H4UPF8"/>
<protein>
    <submittedName>
        <fullName evidence="1">Uncharacterized protein</fullName>
    </submittedName>
</protein>
<reference evidence="2" key="1">
    <citation type="submission" date="2016-10" db="EMBL/GenBank/DDBJ databases">
        <authorList>
            <person name="Varghese N."/>
            <person name="Submissions S."/>
        </authorList>
    </citation>
    <scope>NUCLEOTIDE SEQUENCE [LARGE SCALE GENOMIC DNA]</scope>
    <source>
        <strain evidence="2">DSM 44234</strain>
    </source>
</reference>
<evidence type="ECO:0000313" key="2">
    <source>
        <dbReference type="Proteomes" id="UP000182241"/>
    </source>
</evidence>
<accession>A0A1H4UPF8</accession>
<organism evidence="1 2">
    <name type="scientific">Tsukamurella tyrosinosolvens</name>
    <dbReference type="NCBI Taxonomy" id="57704"/>
    <lineage>
        <taxon>Bacteria</taxon>
        <taxon>Bacillati</taxon>
        <taxon>Actinomycetota</taxon>
        <taxon>Actinomycetes</taxon>
        <taxon>Mycobacteriales</taxon>
        <taxon>Tsukamurellaceae</taxon>
        <taxon>Tsukamurella</taxon>
    </lineage>
</organism>
<dbReference type="RefSeq" id="WP_068740041.1">
    <property type="nucleotide sequence ID" value="NZ_FNSA01000003.1"/>
</dbReference>
<gene>
    <name evidence="1" type="ORF">SAMN04489793_2971</name>
</gene>
<keyword evidence="2" id="KW-1185">Reference proteome</keyword>
<dbReference type="STRING" id="57704.SAMN04489793_2971"/>